<accession>A0A756BGK3</accession>
<dbReference type="EMBL" id="DAAWWT010000006">
    <property type="protein sequence ID" value="HAF9691445.1"/>
    <property type="molecule type" value="Genomic_DNA"/>
</dbReference>
<comment type="caution">
    <text evidence="1">The sequence shown here is derived from an EMBL/GenBank/DDBJ whole genome shotgun (WGS) entry which is preliminary data.</text>
</comment>
<organism evidence="1">
    <name type="scientific">Salmonella enterica</name>
    <name type="common">Salmonella choleraesuis</name>
    <dbReference type="NCBI Taxonomy" id="28901"/>
    <lineage>
        <taxon>Bacteria</taxon>
        <taxon>Pseudomonadati</taxon>
        <taxon>Pseudomonadota</taxon>
        <taxon>Gammaproteobacteria</taxon>
        <taxon>Enterobacterales</taxon>
        <taxon>Enterobacteriaceae</taxon>
        <taxon>Salmonella</taxon>
    </lineage>
</organism>
<reference evidence="1" key="2">
    <citation type="submission" date="2020-02" db="EMBL/GenBank/DDBJ databases">
        <authorList>
            <consortium name="NCBI Pathogen Detection Project"/>
        </authorList>
    </citation>
    <scope>NUCLEOTIDE SEQUENCE</scope>
    <source>
        <strain evidence="1">MA.M258</strain>
    </source>
</reference>
<evidence type="ECO:0000313" key="1">
    <source>
        <dbReference type="EMBL" id="HAF9691445.1"/>
    </source>
</evidence>
<proteinExistence type="predicted"/>
<gene>
    <name evidence="1" type="ORF">G8S69_003422</name>
</gene>
<reference evidence="1" key="1">
    <citation type="journal article" date="2018" name="Genome Biol.">
        <title>SKESA: strategic k-mer extension for scrupulous assemblies.</title>
        <authorList>
            <person name="Souvorov A."/>
            <person name="Agarwala R."/>
            <person name="Lipman D.J."/>
        </authorList>
    </citation>
    <scope>NUCLEOTIDE SEQUENCE</scope>
    <source>
        <strain evidence="1">MA.M258</strain>
    </source>
</reference>
<dbReference type="AlphaFoldDB" id="A0A756BGK3"/>
<dbReference type="NCBIfam" id="NF033153">
    <property type="entry name" value="phage_ICD_like"/>
    <property type="match status" value="1"/>
</dbReference>
<protein>
    <submittedName>
        <fullName evidence="1">Host cell division inhibitor Icd-like protein</fullName>
    </submittedName>
</protein>
<name>A0A756BGK3_SALER</name>
<sequence>MATTLNPTYPQYTWLFLAVRRCDLRDKPHRRQVTAPDYPTARRLIAREYVAAFAWRIPCRPSADETDNTGNGYSPAYTFAP</sequence>